<evidence type="ECO:0000313" key="12">
    <source>
        <dbReference type="EMBL" id="WMB12560.1"/>
    </source>
</evidence>
<dbReference type="GO" id="GO:0046872">
    <property type="term" value="F:metal ion binding"/>
    <property type="evidence" value="ECO:0007669"/>
    <property type="project" value="UniProtKB-KW"/>
</dbReference>
<keyword evidence="3" id="KW-0378">Hydrolase</keyword>
<evidence type="ECO:0000256" key="8">
    <source>
        <dbReference type="ARBA" id="ARBA00075789"/>
    </source>
</evidence>
<dbReference type="InterPro" id="IPR029228">
    <property type="entry name" value="Alkyl_sulf_dimr"/>
</dbReference>
<reference evidence="12" key="2">
    <citation type="journal article" date="2023" name="J. Antimicrob. Chemother.">
        <title>Emergence of OXA-48-producing Enterobacter hormaechei in a Swiss companion animal clinic and their genetic relationship to clinical human isolates.</title>
        <authorList>
            <person name="Dona V."/>
            <person name="Nordmann P."/>
            <person name="Kittl S."/>
            <person name="Schuller S."/>
            <person name="Bouvier M."/>
            <person name="Poirel L."/>
            <person name="Endimiani A."/>
            <person name="Perreten V."/>
        </authorList>
    </citation>
    <scope>NUCLEOTIDE SEQUENCE</scope>
    <source>
        <strain evidence="12">Ehh_25</strain>
    </source>
</reference>
<dbReference type="Gene3D" id="3.30.1050.10">
    <property type="entry name" value="SCP2 sterol-binding domain"/>
    <property type="match status" value="1"/>
</dbReference>
<dbReference type="RefSeq" id="WP_032673583.1">
    <property type="nucleotide sequence ID" value="NZ_CAIZUP010000022.1"/>
</dbReference>
<dbReference type="Proteomes" id="UP000662438">
    <property type="component" value="Unassembled WGS sequence"/>
</dbReference>
<feature type="signal peptide" evidence="9">
    <location>
        <begin position="1"/>
        <end position="21"/>
    </location>
</feature>
<dbReference type="PANTHER" id="PTHR43223:SF1">
    <property type="entry name" value="ALKYL_ARYL-SULFATASE BDS1"/>
    <property type="match status" value="1"/>
</dbReference>
<dbReference type="Pfam" id="PF14863">
    <property type="entry name" value="Alkyl_sulf_dimr"/>
    <property type="match status" value="1"/>
</dbReference>
<dbReference type="EMBL" id="JADIXG010000002">
    <property type="protein sequence ID" value="MBF1968946.1"/>
    <property type="molecule type" value="Genomic_DNA"/>
</dbReference>
<dbReference type="GeneID" id="93200289"/>
<dbReference type="GO" id="GO:0046983">
    <property type="term" value="F:protein dimerization activity"/>
    <property type="evidence" value="ECO:0007669"/>
    <property type="project" value="InterPro"/>
</dbReference>
<feature type="chain" id="PRO_5043702229" description="Linear primary-alkylsulfatase" evidence="9">
    <location>
        <begin position="22"/>
        <end position="651"/>
    </location>
</feature>
<dbReference type="Gene3D" id="3.60.15.30">
    <property type="entry name" value="Metallo-beta-lactamase domain"/>
    <property type="match status" value="1"/>
</dbReference>
<reference evidence="11 13" key="1">
    <citation type="submission" date="2020-10" db="EMBL/GenBank/DDBJ databases">
        <title>Genomic surveiliance of eskapee pathogens from blood stream infections in KZN.</title>
        <authorList>
            <person name="Hetsa B.A."/>
            <person name="Amoako D.G."/>
            <person name="Akebe A.L.K."/>
            <person name="Essack S."/>
        </authorList>
    </citation>
    <scope>NUCLEOTIDE SEQUENCE [LARGE SCALE GENOMIC DNA]</scope>
    <source>
        <strain evidence="11 13">E6</strain>
    </source>
</reference>
<evidence type="ECO:0000313" key="13">
    <source>
        <dbReference type="Proteomes" id="UP000662438"/>
    </source>
</evidence>
<feature type="domain" description="Metallo-beta-lactamase" evidence="10">
    <location>
        <begin position="123"/>
        <end position="345"/>
    </location>
</feature>
<evidence type="ECO:0000256" key="1">
    <source>
        <dbReference type="ARBA" id="ARBA00001947"/>
    </source>
</evidence>
<dbReference type="EMBL" id="CP126746">
    <property type="protein sequence ID" value="WMB12560.1"/>
    <property type="molecule type" value="Genomic_DNA"/>
</dbReference>
<dbReference type="EC" id="3.1.6.21" evidence="6"/>
<comment type="similarity">
    <text evidence="5">Belongs to the metallo-beta-lactamase superfamily. Type III sulfatase family.</text>
</comment>
<evidence type="ECO:0000256" key="9">
    <source>
        <dbReference type="SAM" id="SignalP"/>
    </source>
</evidence>
<accession>A0AAX3Z6Q0</accession>
<keyword evidence="2" id="KW-0479">Metal-binding</keyword>
<dbReference type="InterPro" id="IPR036527">
    <property type="entry name" value="SCP2_sterol-bd_dom_sf"/>
</dbReference>
<dbReference type="InterPro" id="IPR038536">
    <property type="entry name" value="Alkyl/aryl-sulf_dimr_sf"/>
</dbReference>
<evidence type="ECO:0000256" key="3">
    <source>
        <dbReference type="ARBA" id="ARBA00022801"/>
    </source>
</evidence>
<evidence type="ECO:0000256" key="2">
    <source>
        <dbReference type="ARBA" id="ARBA00022723"/>
    </source>
</evidence>
<dbReference type="AlphaFoldDB" id="A0AAX3Z6Q0"/>
<evidence type="ECO:0000256" key="4">
    <source>
        <dbReference type="ARBA" id="ARBA00022833"/>
    </source>
</evidence>
<evidence type="ECO:0000313" key="11">
    <source>
        <dbReference type="EMBL" id="MBF1968946.1"/>
    </source>
</evidence>
<organism evidence="12 14">
    <name type="scientific">Enterobacter hormaechei</name>
    <dbReference type="NCBI Taxonomy" id="158836"/>
    <lineage>
        <taxon>Bacteria</taxon>
        <taxon>Pseudomonadati</taxon>
        <taxon>Pseudomonadota</taxon>
        <taxon>Gammaproteobacteria</taxon>
        <taxon>Enterobacterales</taxon>
        <taxon>Enterobacteriaceae</taxon>
        <taxon>Enterobacter</taxon>
        <taxon>Enterobacter cloacae complex</taxon>
    </lineage>
</organism>
<keyword evidence="9" id="KW-0732">Signal</keyword>
<proteinExistence type="inferred from homology"/>
<dbReference type="GO" id="GO:0018909">
    <property type="term" value="P:dodecyl sulfate metabolic process"/>
    <property type="evidence" value="ECO:0007669"/>
    <property type="project" value="InterPro"/>
</dbReference>
<dbReference type="Proteomes" id="UP001229386">
    <property type="component" value="Chromosome"/>
</dbReference>
<gene>
    <name evidence="11" type="ORF">ISX34_03515</name>
    <name evidence="12" type="ORF">QPR60_06945</name>
</gene>
<protein>
    <recommendedName>
        <fullName evidence="7">Linear primary-alkylsulfatase</fullName>
        <ecNumber evidence="6">3.1.6.21</ecNumber>
    </recommendedName>
    <alternativeName>
        <fullName evidence="8">Type III linear primary-alkylsulfatase</fullName>
    </alternativeName>
</protein>
<name>A0AAX3Z6Q0_9ENTR</name>
<dbReference type="Pfam" id="PF00753">
    <property type="entry name" value="Lactamase_B"/>
    <property type="match status" value="1"/>
</dbReference>
<dbReference type="PANTHER" id="PTHR43223">
    <property type="entry name" value="ALKYL/ARYL-SULFATASE"/>
    <property type="match status" value="1"/>
</dbReference>
<dbReference type="InterPro" id="IPR052195">
    <property type="entry name" value="Bact_Alkyl/Aryl-Sulfatase"/>
</dbReference>
<dbReference type="SMART" id="SM00849">
    <property type="entry name" value="Lactamase_B"/>
    <property type="match status" value="1"/>
</dbReference>
<dbReference type="SUPFAM" id="SSF55718">
    <property type="entry name" value="SCP-like"/>
    <property type="match status" value="1"/>
</dbReference>
<keyword evidence="4" id="KW-0862">Zinc</keyword>
<dbReference type="InterPro" id="IPR029229">
    <property type="entry name" value="Alkyl_sulf_C"/>
</dbReference>
<evidence type="ECO:0000259" key="10">
    <source>
        <dbReference type="SMART" id="SM00849"/>
    </source>
</evidence>
<dbReference type="FunFam" id="3.60.15.30:FF:000001">
    <property type="entry name" value="Alkyl/aryl-sulfatase BDS1"/>
    <property type="match status" value="1"/>
</dbReference>
<dbReference type="FunFam" id="1.25.40.880:FF:000001">
    <property type="entry name" value="SDS hydrolase SdsA1"/>
    <property type="match status" value="1"/>
</dbReference>
<dbReference type="SUPFAM" id="SSF56281">
    <property type="entry name" value="Metallo-hydrolase/oxidoreductase"/>
    <property type="match status" value="1"/>
</dbReference>
<evidence type="ECO:0000256" key="6">
    <source>
        <dbReference type="ARBA" id="ARBA00066568"/>
    </source>
</evidence>
<dbReference type="InterPro" id="IPR001279">
    <property type="entry name" value="Metallo-B-lactamas"/>
</dbReference>
<dbReference type="InterPro" id="IPR036866">
    <property type="entry name" value="RibonucZ/Hydroxyglut_hydro"/>
</dbReference>
<dbReference type="GO" id="GO:0018741">
    <property type="term" value="F:linear primary-alkylsulfatase activity"/>
    <property type="evidence" value="ECO:0007669"/>
    <property type="project" value="UniProtKB-EC"/>
</dbReference>
<dbReference type="Pfam" id="PF14864">
    <property type="entry name" value="Alkyl_sulf_C"/>
    <property type="match status" value="1"/>
</dbReference>
<evidence type="ECO:0000256" key="5">
    <source>
        <dbReference type="ARBA" id="ARBA00033751"/>
    </source>
</evidence>
<evidence type="ECO:0000256" key="7">
    <source>
        <dbReference type="ARBA" id="ARBA00068034"/>
    </source>
</evidence>
<evidence type="ECO:0000313" key="14">
    <source>
        <dbReference type="Proteomes" id="UP001229386"/>
    </source>
</evidence>
<dbReference type="CDD" id="cd07710">
    <property type="entry name" value="arylsulfatase_Sdsa1-like_MBL-fold"/>
    <property type="match status" value="1"/>
</dbReference>
<comment type="cofactor">
    <cofactor evidence="1">
        <name>Zn(2+)</name>
        <dbReference type="ChEBI" id="CHEBI:29105"/>
    </cofactor>
</comment>
<dbReference type="Gene3D" id="1.25.40.880">
    <property type="entry name" value="Alkyl sulfatase, dimerisation domain"/>
    <property type="match status" value="1"/>
</dbReference>
<sequence length="651" mass="72633">MKLKKIAFLMLTLAVSGQVCATRVAPAASAYTRENNAAMYQKLNFNDKRDIDDAKRGFIATIDPLIIKKDNGKPVVNLENWSFLKGEAPDTVNPSLWRHAQLNNINGLFKVTDRVYQIRGIDISNMTIIEGDSGLIIIDPLVIPESARAGLELYYQHRPKKPVVAVIYSHSHLDHFGGVKGMVSETDVKSGKVKIYAPEGFVEEAASENFLAGNAMSRRALYMYAMMVKPSAVGQVDDGIGKTIATSKNTLITPTNIISQPEQRENIDGVEVNFMLAPGAEAPSEMMMWFPQFKVFDGSELFNATMHNLYTLRGAKARSAVNWWKALDKALIKYGDQAEIALSQHLWPVWDNARVKDYIASQRDMYKYINDQSLNLINKGYNMDEVAEKLTLPDSIGKRWSNRGYYGSLSHNAKAMYMFYMGWYDSNPANLNPLPEKEVAPRYVRLMGGEEKVYQQAKQAADSGNYRWAAQLLNHLIFANPDNKQAKDLQADIFTQLGYQSENAIWRNEYLSGAKELRDGVPVLPVASTLDSDLTASIPPETLLDYMGVTLNGPKADGKTLRFNWTVPEGDTYGVELNNSVIIYRKGQPFTDAAFSLKANVVDVARLISHSAPVDKILNDGTVSMKGNPQKLDELLALLDVFPQMFNIVTP</sequence>
<dbReference type="InterPro" id="IPR044097">
    <property type="entry name" value="Bds1/SdsA1_MBL-fold"/>
</dbReference>